<evidence type="ECO:0000313" key="4">
    <source>
        <dbReference type="Proteomes" id="UP000636479"/>
    </source>
</evidence>
<evidence type="ECO:0000313" key="3">
    <source>
        <dbReference type="EMBL" id="KAF7299366.1"/>
    </source>
</evidence>
<dbReference type="InterPro" id="IPR008266">
    <property type="entry name" value="Tyr_kinase_AS"/>
</dbReference>
<keyword evidence="3" id="KW-0418">Kinase</keyword>
<dbReference type="Gene3D" id="1.10.510.10">
    <property type="entry name" value="Transferase(Phosphotransferase) domain 1"/>
    <property type="match status" value="1"/>
</dbReference>
<dbReference type="PANTHER" id="PTHR38248:SF2">
    <property type="entry name" value="FUNK1 11"/>
    <property type="match status" value="1"/>
</dbReference>
<dbReference type="InterPro" id="IPR040976">
    <property type="entry name" value="Pkinase_fungal"/>
</dbReference>
<dbReference type="GO" id="GO:0004672">
    <property type="term" value="F:protein kinase activity"/>
    <property type="evidence" value="ECO:0007669"/>
    <property type="project" value="InterPro"/>
</dbReference>
<dbReference type="PROSITE" id="PS00109">
    <property type="entry name" value="PROTEIN_KINASE_TYR"/>
    <property type="match status" value="1"/>
</dbReference>
<keyword evidence="3" id="KW-0808">Transferase</keyword>
<gene>
    <name evidence="3" type="ORF">MIND_00885900</name>
</gene>
<dbReference type="RefSeq" id="XP_037218754.1">
    <property type="nucleotide sequence ID" value="XM_037365512.1"/>
</dbReference>
<name>A0A8H6SIQ1_9AGAR</name>
<dbReference type="PANTHER" id="PTHR38248">
    <property type="entry name" value="FUNK1 6"/>
    <property type="match status" value="1"/>
</dbReference>
<comment type="caution">
    <text evidence="3">The sequence shown here is derived from an EMBL/GenBank/DDBJ whole genome shotgun (WGS) entry which is preliminary data.</text>
</comment>
<feature type="compositionally biased region" description="Low complexity" evidence="1">
    <location>
        <begin position="47"/>
        <end position="57"/>
    </location>
</feature>
<dbReference type="EMBL" id="JACAZF010000007">
    <property type="protein sequence ID" value="KAF7299366.1"/>
    <property type="molecule type" value="Genomic_DNA"/>
</dbReference>
<feature type="region of interest" description="Disordered" evidence="1">
    <location>
        <begin position="1"/>
        <end position="81"/>
    </location>
</feature>
<dbReference type="SUPFAM" id="SSF56112">
    <property type="entry name" value="Protein kinase-like (PK-like)"/>
    <property type="match status" value="1"/>
</dbReference>
<dbReference type="OrthoDB" id="5569250at2759"/>
<dbReference type="AlphaFoldDB" id="A0A8H6SIQ1"/>
<dbReference type="InterPro" id="IPR011009">
    <property type="entry name" value="Kinase-like_dom_sf"/>
</dbReference>
<dbReference type="GeneID" id="59348028"/>
<evidence type="ECO:0000259" key="2">
    <source>
        <dbReference type="Pfam" id="PF17667"/>
    </source>
</evidence>
<accession>A0A8H6SIQ1</accession>
<reference evidence="3" key="1">
    <citation type="submission" date="2020-05" db="EMBL/GenBank/DDBJ databases">
        <title>Mycena genomes resolve the evolution of fungal bioluminescence.</title>
        <authorList>
            <person name="Tsai I.J."/>
        </authorList>
    </citation>
    <scope>NUCLEOTIDE SEQUENCE</scope>
    <source>
        <strain evidence="3">171206Taipei</strain>
    </source>
</reference>
<feature type="compositionally biased region" description="Polar residues" evidence="1">
    <location>
        <begin position="830"/>
        <end position="841"/>
    </location>
</feature>
<feature type="compositionally biased region" description="Low complexity" evidence="1">
    <location>
        <begin position="7"/>
        <end position="40"/>
    </location>
</feature>
<proteinExistence type="predicted"/>
<feature type="compositionally biased region" description="Basic and acidic residues" evidence="1">
    <location>
        <begin position="845"/>
        <end position="856"/>
    </location>
</feature>
<evidence type="ECO:0000256" key="1">
    <source>
        <dbReference type="SAM" id="MobiDB-lite"/>
    </source>
</evidence>
<sequence>MSRSGTNPNQASQASSAHSPPAGGRPTTGSGSGGNNRAATPEPVTNYAQAASYSPAQQRDKVPSQQTAVRSQATKDDPDSIRDWTDMLIAGYGGVLPIADFFEECMGYSATATLPTQISRIFDQSTEVIATTKEKLRSIPSLKRNRGGRRDENDMLPSLIKLFEAFVQNFPPSKRPKFFDLHNRFIRPHLPGEHGSRPDVGIMDPNCSLEPEEWVWNLIKAIVEFKLQLDFIDENGQLKTDGQSMDAATQLAKSARSLLMTSGSTHVFVASVFQHKFARIFRFDHGGFKASEKFDWVANPRPFIELLLRLFRPNSGLSGPLSNRIDGDDDTARPATKRDLGELWKALQGHTFYKDLLDEPTFEKYCRKYIAARRKPNDPDAPTELVTCLQIGPPLSVSDGLFSRATHVYRVAILEDLPELTIYALKDAWKQGCRRDEIDFYDLIEDYIRQLNEEEKFEEDDDRTKKMKAAGMAKCHGMLNLSQSFKGPQPPWVWKPELHKTCTQPLQSRGEEEEALDISLYERYHTRALLTPVGRPLNKFPSTKALCTAIQTAGMHHQVAYNAGVLHRDISEGNILFDETTMDDPLPRAFLVDWDYAEFVNEGIALFEAKFPDRMPINKTALKESLKRFTGTLPFMALDILRNAGNPGFGHKHYHDLESLFWVQMWMLFRYTEHCPPDTYKAHGGPSSYFFGSGDGLRKRSLLYETVPLDGTGTENEVPNNLPLKSGNALYDLCEALREEIIKQNPILLPKPVPHTGRKARSVAPPLTAERTFLSHPLIEDIFDEYFQPDKIWPANDRALKFFKETVKSGGAGAAADRRTAGSAADRLTSLGSASAGLTHSHNLRSRDEPSKDMGRVLRSGSKNK</sequence>
<feature type="region of interest" description="Disordered" evidence="1">
    <location>
        <begin position="811"/>
        <end position="865"/>
    </location>
</feature>
<protein>
    <submittedName>
        <fullName evidence="3">Pkinase-fungal domain-containing protein</fullName>
    </submittedName>
</protein>
<feature type="domain" description="Fungal-type protein kinase" evidence="2">
    <location>
        <begin position="386"/>
        <end position="667"/>
    </location>
</feature>
<feature type="compositionally biased region" description="Polar residues" evidence="1">
    <location>
        <begin position="63"/>
        <end position="72"/>
    </location>
</feature>
<keyword evidence="4" id="KW-1185">Reference proteome</keyword>
<dbReference type="Pfam" id="PF17667">
    <property type="entry name" value="Pkinase_fungal"/>
    <property type="match status" value="1"/>
</dbReference>
<dbReference type="Proteomes" id="UP000636479">
    <property type="component" value="Unassembled WGS sequence"/>
</dbReference>
<organism evidence="3 4">
    <name type="scientific">Mycena indigotica</name>
    <dbReference type="NCBI Taxonomy" id="2126181"/>
    <lineage>
        <taxon>Eukaryota</taxon>
        <taxon>Fungi</taxon>
        <taxon>Dikarya</taxon>
        <taxon>Basidiomycota</taxon>
        <taxon>Agaricomycotina</taxon>
        <taxon>Agaricomycetes</taxon>
        <taxon>Agaricomycetidae</taxon>
        <taxon>Agaricales</taxon>
        <taxon>Marasmiineae</taxon>
        <taxon>Mycenaceae</taxon>
        <taxon>Mycena</taxon>
    </lineage>
</organism>